<evidence type="ECO:0000313" key="1">
    <source>
        <dbReference type="EMBL" id="CAA2998271.1"/>
    </source>
</evidence>
<dbReference type="Gramene" id="OE9A018752T1">
    <property type="protein sequence ID" value="OE9A018752C1"/>
    <property type="gene ID" value="OE9A018752"/>
</dbReference>
<dbReference type="Proteomes" id="UP000594638">
    <property type="component" value="Unassembled WGS sequence"/>
</dbReference>
<name>A0A8S0T037_OLEEU</name>
<gene>
    <name evidence="1" type="ORF">OLEA9_A018752</name>
</gene>
<keyword evidence="2" id="KW-1185">Reference proteome</keyword>
<comment type="caution">
    <text evidence="1">The sequence shown here is derived from an EMBL/GenBank/DDBJ whole genome shotgun (WGS) entry which is preliminary data.</text>
</comment>
<protein>
    <submittedName>
        <fullName evidence="1">Uncharacterized protein</fullName>
    </submittedName>
</protein>
<dbReference type="OrthoDB" id="10617355at2759"/>
<sequence>MAKSKRQIEKNSTAEKLVSLSVLQQYFSNWTQDLLSLIQLREVSWLLALPTKSLNQKNVLLSLIPSNNHHVRDPDAVTYTISAPPSSCIDIETTAMKMEGSLVDGNEMAGINVASPNSSSGEFISNGIPKNCNESELCTMPWVTSAKAPQGSFLAREEYRK</sequence>
<evidence type="ECO:0000313" key="2">
    <source>
        <dbReference type="Proteomes" id="UP000594638"/>
    </source>
</evidence>
<organism evidence="1 2">
    <name type="scientific">Olea europaea subsp. europaea</name>
    <dbReference type="NCBI Taxonomy" id="158383"/>
    <lineage>
        <taxon>Eukaryota</taxon>
        <taxon>Viridiplantae</taxon>
        <taxon>Streptophyta</taxon>
        <taxon>Embryophyta</taxon>
        <taxon>Tracheophyta</taxon>
        <taxon>Spermatophyta</taxon>
        <taxon>Magnoliopsida</taxon>
        <taxon>eudicotyledons</taxon>
        <taxon>Gunneridae</taxon>
        <taxon>Pentapetalae</taxon>
        <taxon>asterids</taxon>
        <taxon>lamiids</taxon>
        <taxon>Lamiales</taxon>
        <taxon>Oleaceae</taxon>
        <taxon>Oleeae</taxon>
        <taxon>Olea</taxon>
    </lineage>
</organism>
<dbReference type="AlphaFoldDB" id="A0A8S0T037"/>
<accession>A0A8S0T037</accession>
<proteinExistence type="predicted"/>
<dbReference type="EMBL" id="CACTIH010005586">
    <property type="protein sequence ID" value="CAA2998271.1"/>
    <property type="molecule type" value="Genomic_DNA"/>
</dbReference>
<reference evidence="1 2" key="1">
    <citation type="submission" date="2019-12" db="EMBL/GenBank/DDBJ databases">
        <authorList>
            <person name="Alioto T."/>
            <person name="Alioto T."/>
            <person name="Gomez Garrido J."/>
        </authorList>
    </citation>
    <scope>NUCLEOTIDE SEQUENCE [LARGE SCALE GENOMIC DNA]</scope>
</reference>